<dbReference type="InterPro" id="IPR005256">
    <property type="entry name" value="Anth_synth_I_PabB"/>
</dbReference>
<keyword evidence="12 15" id="KW-0456">Lyase</keyword>
<feature type="domain" description="Chorismate-utilising enzyme C-terminal" evidence="16">
    <location>
        <begin position="230"/>
        <end position="483"/>
    </location>
</feature>
<dbReference type="GO" id="GO:0004049">
    <property type="term" value="F:anthranilate synthase activity"/>
    <property type="evidence" value="ECO:0007669"/>
    <property type="project" value="UniProtKB-EC"/>
</dbReference>
<gene>
    <name evidence="15" type="primary">trpE</name>
    <name evidence="18" type="ORF">SAMN04489735_102123</name>
</gene>
<comment type="catalytic activity">
    <reaction evidence="14 15">
        <text>chorismate + L-glutamine = anthranilate + pyruvate + L-glutamate + H(+)</text>
        <dbReference type="Rhea" id="RHEA:21732"/>
        <dbReference type="ChEBI" id="CHEBI:15361"/>
        <dbReference type="ChEBI" id="CHEBI:15378"/>
        <dbReference type="ChEBI" id="CHEBI:16567"/>
        <dbReference type="ChEBI" id="CHEBI:29748"/>
        <dbReference type="ChEBI" id="CHEBI:29985"/>
        <dbReference type="ChEBI" id="CHEBI:58359"/>
        <dbReference type="EC" id="4.1.3.27"/>
    </reaction>
</comment>
<comment type="cofactor">
    <cofactor evidence="1 15">
        <name>Mg(2+)</name>
        <dbReference type="ChEBI" id="CHEBI:18420"/>
    </cofactor>
</comment>
<keyword evidence="10 15" id="KW-0460">Magnesium</keyword>
<reference evidence="18 19" key="1">
    <citation type="submission" date="2016-10" db="EMBL/GenBank/DDBJ databases">
        <authorList>
            <person name="de Groot N.N."/>
        </authorList>
    </citation>
    <scope>NUCLEOTIDE SEQUENCE [LARGE SCALE GENOMIC DNA]</scope>
    <source>
        <strain evidence="18 19">L 420-91</strain>
    </source>
</reference>
<dbReference type="GO" id="GO:0046872">
    <property type="term" value="F:metal ion binding"/>
    <property type="evidence" value="ECO:0007669"/>
    <property type="project" value="UniProtKB-KW"/>
</dbReference>
<dbReference type="InterPro" id="IPR015890">
    <property type="entry name" value="Chorismate_C"/>
</dbReference>
<sequence length="507" mass="56759">MIFTPSLSEVLQLSRSFTFIPVSYSFLADQATPIHLYQTLKQKDSFLLESVENESRWARYSFIGLRPFLKLRAGHEGAEFIYRDAKRIRVEGNPLEAFRRQLSRFRSPNLPNMPPFTGGAVGLLGYDTLRFVEMLPKASHDELQLDTLHLLFVDEVIAYDHLKQEVKVIVNMRVKEGMSEADVRAAYEAACGRIRELVSRIAKSETRAFARVDNIPSEGIPLAAVSNMTKQEFMCRVERAKEYIAAGDIFQVVLSQRFAVPHKADPLLVYRILRLTNPSPYMYYFEIDGATIVGTSPELLVKVTDGKVEMRPIAGTRRRGMDEAEDAALVADMLADEKERAEHLMLLDLGRNDVGRVSRYGSVEVTEQMVVEYYSRVMHLVSHVQGTLAEDKEPFDALLSCFPAGTLSGAPKIRAMEIIAELEGEARGFYGGAVGYFGFGGNLDSCIVIRTILFKDGMAYVQAGAGIVADSIPENEYEETRNKVRAMLHALSLAEKMTSVEEMSAHV</sequence>
<protein>
    <recommendedName>
        <fullName evidence="6 15">Anthranilate synthase component 1</fullName>
        <ecNumber evidence="5 15">4.1.3.27</ecNumber>
    </recommendedName>
</protein>
<evidence type="ECO:0000313" key="19">
    <source>
        <dbReference type="Proteomes" id="UP000198956"/>
    </source>
</evidence>
<feature type="domain" description="Anthranilate synthase component I N-terminal" evidence="17">
    <location>
        <begin position="29"/>
        <end position="167"/>
    </location>
</feature>
<evidence type="ECO:0000256" key="1">
    <source>
        <dbReference type="ARBA" id="ARBA00001946"/>
    </source>
</evidence>
<evidence type="ECO:0000256" key="5">
    <source>
        <dbReference type="ARBA" id="ARBA00012266"/>
    </source>
</evidence>
<dbReference type="NCBIfam" id="TIGR00564">
    <property type="entry name" value="trpE_most"/>
    <property type="match status" value="1"/>
</dbReference>
<dbReference type="PANTHER" id="PTHR11236">
    <property type="entry name" value="AMINOBENZOATE/ANTHRANILATE SYNTHASE"/>
    <property type="match status" value="1"/>
</dbReference>
<dbReference type="PRINTS" id="PR00095">
    <property type="entry name" value="ANTSNTHASEI"/>
</dbReference>
<evidence type="ECO:0000256" key="15">
    <source>
        <dbReference type="RuleBase" id="RU364045"/>
    </source>
</evidence>
<dbReference type="SUPFAM" id="SSF56322">
    <property type="entry name" value="ADC synthase"/>
    <property type="match status" value="1"/>
</dbReference>
<dbReference type="UniPathway" id="UPA00035">
    <property type="reaction ID" value="UER00040"/>
</dbReference>
<evidence type="ECO:0000256" key="11">
    <source>
        <dbReference type="ARBA" id="ARBA00023141"/>
    </source>
</evidence>
<organism evidence="18 19">
    <name type="scientific">Aneurinibacillus thermoaerophilus</name>
    <dbReference type="NCBI Taxonomy" id="143495"/>
    <lineage>
        <taxon>Bacteria</taxon>
        <taxon>Bacillati</taxon>
        <taxon>Bacillota</taxon>
        <taxon>Bacilli</taxon>
        <taxon>Bacillales</taxon>
        <taxon>Paenibacillaceae</taxon>
        <taxon>Aneurinibacillus group</taxon>
        <taxon>Aneurinibacillus</taxon>
    </lineage>
</organism>
<accession>A0A1G8BT04</accession>
<keyword evidence="9 15" id="KW-0822">Tryptophan biosynthesis</keyword>
<keyword evidence="11 15" id="KW-0057">Aromatic amino acid biosynthesis</keyword>
<dbReference type="Proteomes" id="UP000198956">
    <property type="component" value="Unassembled WGS sequence"/>
</dbReference>
<evidence type="ECO:0000256" key="14">
    <source>
        <dbReference type="ARBA" id="ARBA00047683"/>
    </source>
</evidence>
<evidence type="ECO:0000259" key="16">
    <source>
        <dbReference type="Pfam" id="PF00425"/>
    </source>
</evidence>
<comment type="subunit">
    <text evidence="4 15">Heterotetramer consisting of two non-identical subunits: a beta subunit (TrpG) and a large alpha subunit (TrpE).</text>
</comment>
<dbReference type="EMBL" id="FNDE01000021">
    <property type="protein sequence ID" value="SDH35820.1"/>
    <property type="molecule type" value="Genomic_DNA"/>
</dbReference>
<dbReference type="Pfam" id="PF04715">
    <property type="entry name" value="Anth_synt_I_N"/>
    <property type="match status" value="1"/>
</dbReference>
<dbReference type="GO" id="GO:0000162">
    <property type="term" value="P:L-tryptophan biosynthetic process"/>
    <property type="evidence" value="ECO:0007669"/>
    <property type="project" value="UniProtKB-UniPathway"/>
</dbReference>
<dbReference type="EC" id="4.1.3.27" evidence="5 15"/>
<dbReference type="Pfam" id="PF00425">
    <property type="entry name" value="Chorismate_bind"/>
    <property type="match status" value="1"/>
</dbReference>
<evidence type="ECO:0000256" key="13">
    <source>
        <dbReference type="ARBA" id="ARBA00025634"/>
    </source>
</evidence>
<evidence type="ECO:0000256" key="12">
    <source>
        <dbReference type="ARBA" id="ARBA00023239"/>
    </source>
</evidence>
<comment type="function">
    <text evidence="13 15">Part of a heterotetrameric complex that catalyzes the two-step biosynthesis of anthranilate, an intermediate in the biosynthesis of L-tryptophan. In the first step, the glutamine-binding beta subunit (TrpG) of anthranilate synthase (AS) provides the glutamine amidotransferase activity which generates ammonia as a substrate that, along with chorismate, is used in the second step, catalyzed by the large alpha subunit of AS (TrpE) to produce anthranilate. In the absence of TrpG, TrpE can synthesize anthranilate directly from chorismate and high concentrations of ammonia.</text>
</comment>
<dbReference type="PANTHER" id="PTHR11236:SF48">
    <property type="entry name" value="ISOCHORISMATE SYNTHASE MENF"/>
    <property type="match status" value="1"/>
</dbReference>
<evidence type="ECO:0000256" key="7">
    <source>
        <dbReference type="ARBA" id="ARBA00022605"/>
    </source>
</evidence>
<comment type="pathway">
    <text evidence="2 15">Amino-acid biosynthesis; L-tryptophan biosynthesis; L-tryptophan from chorismate: step 1/5.</text>
</comment>
<dbReference type="AlphaFoldDB" id="A0A1G8BT04"/>
<comment type="similarity">
    <text evidence="3 15">Belongs to the anthranilate synthase component I family.</text>
</comment>
<evidence type="ECO:0000256" key="3">
    <source>
        <dbReference type="ARBA" id="ARBA00009562"/>
    </source>
</evidence>
<evidence type="ECO:0000256" key="2">
    <source>
        <dbReference type="ARBA" id="ARBA00004873"/>
    </source>
</evidence>
<dbReference type="Gene3D" id="3.60.120.10">
    <property type="entry name" value="Anthranilate synthase"/>
    <property type="match status" value="1"/>
</dbReference>
<evidence type="ECO:0000256" key="6">
    <source>
        <dbReference type="ARBA" id="ARBA00020653"/>
    </source>
</evidence>
<keyword evidence="7 15" id="KW-0028">Amino-acid biosynthesis</keyword>
<evidence type="ECO:0000256" key="4">
    <source>
        <dbReference type="ARBA" id="ARBA00011575"/>
    </source>
</evidence>
<dbReference type="InterPro" id="IPR019999">
    <property type="entry name" value="Anth_synth_I-like"/>
</dbReference>
<proteinExistence type="inferred from homology"/>
<keyword evidence="8 15" id="KW-0479">Metal-binding</keyword>
<dbReference type="InterPro" id="IPR005801">
    <property type="entry name" value="ADC_synthase"/>
</dbReference>
<evidence type="ECO:0000259" key="17">
    <source>
        <dbReference type="Pfam" id="PF04715"/>
    </source>
</evidence>
<evidence type="ECO:0000256" key="10">
    <source>
        <dbReference type="ARBA" id="ARBA00022842"/>
    </source>
</evidence>
<dbReference type="InterPro" id="IPR006805">
    <property type="entry name" value="Anth_synth_I_N"/>
</dbReference>
<evidence type="ECO:0000256" key="9">
    <source>
        <dbReference type="ARBA" id="ARBA00022822"/>
    </source>
</evidence>
<name>A0A1G8BT04_ANETH</name>
<evidence type="ECO:0000256" key="8">
    <source>
        <dbReference type="ARBA" id="ARBA00022723"/>
    </source>
</evidence>
<evidence type="ECO:0000313" key="18">
    <source>
        <dbReference type="EMBL" id="SDH35820.1"/>
    </source>
</evidence>